<gene>
    <name evidence="2" type="ORF">CB5_LOCUS4981</name>
</gene>
<name>A0A6V7NT42_ANACO</name>
<dbReference type="EMBL" id="LR862141">
    <property type="protein sequence ID" value="CAD1821770.1"/>
    <property type="molecule type" value="Genomic_DNA"/>
</dbReference>
<reference evidence="2" key="1">
    <citation type="submission" date="2020-07" db="EMBL/GenBank/DDBJ databases">
        <authorList>
            <person name="Lin J."/>
        </authorList>
    </citation>
    <scope>NUCLEOTIDE SEQUENCE</scope>
</reference>
<accession>A0A6V7NT42</accession>
<feature type="compositionally biased region" description="Low complexity" evidence="1">
    <location>
        <begin position="1"/>
        <end position="22"/>
    </location>
</feature>
<feature type="compositionally biased region" description="Basic residues" evidence="1">
    <location>
        <begin position="132"/>
        <end position="146"/>
    </location>
</feature>
<sequence>MKGAPSRAASNPPPSAAAASTAVVGSPQNSTSKGSGESLGVSTSAKPGQSTVTSPLPQQSSVKSSPSNSTQKSSSANNRSLPSILGQPQLSSAPTANTKSQQQQQQQLQRQQLYFSLGTCNNPMPQPPRIIKNGRRNRQHRHSSRC</sequence>
<evidence type="ECO:0000256" key="1">
    <source>
        <dbReference type="SAM" id="MobiDB-lite"/>
    </source>
</evidence>
<feature type="region of interest" description="Disordered" evidence="1">
    <location>
        <begin position="1"/>
        <end position="146"/>
    </location>
</feature>
<dbReference type="AlphaFoldDB" id="A0A6V7NT42"/>
<protein>
    <submittedName>
        <fullName evidence="2">Uncharacterized protein</fullName>
    </submittedName>
</protein>
<feature type="compositionally biased region" description="Low complexity" evidence="1">
    <location>
        <begin position="101"/>
        <end position="113"/>
    </location>
</feature>
<evidence type="ECO:0000313" key="2">
    <source>
        <dbReference type="EMBL" id="CAD1821770.1"/>
    </source>
</evidence>
<proteinExistence type="predicted"/>
<feature type="compositionally biased region" description="Polar residues" evidence="1">
    <location>
        <begin position="26"/>
        <end position="53"/>
    </location>
</feature>
<feature type="compositionally biased region" description="Low complexity" evidence="1">
    <location>
        <begin position="54"/>
        <end position="75"/>
    </location>
</feature>
<feature type="compositionally biased region" description="Polar residues" evidence="1">
    <location>
        <begin position="76"/>
        <end position="100"/>
    </location>
</feature>
<organism evidence="2">
    <name type="scientific">Ananas comosus var. bracteatus</name>
    <name type="common">red pineapple</name>
    <dbReference type="NCBI Taxonomy" id="296719"/>
    <lineage>
        <taxon>Eukaryota</taxon>
        <taxon>Viridiplantae</taxon>
        <taxon>Streptophyta</taxon>
        <taxon>Embryophyta</taxon>
        <taxon>Tracheophyta</taxon>
        <taxon>Spermatophyta</taxon>
        <taxon>Magnoliopsida</taxon>
        <taxon>Liliopsida</taxon>
        <taxon>Poales</taxon>
        <taxon>Bromeliaceae</taxon>
        <taxon>Bromelioideae</taxon>
        <taxon>Ananas</taxon>
    </lineage>
</organism>